<evidence type="ECO:0000313" key="3">
    <source>
        <dbReference type="EMBL" id="KAF5189321.1"/>
    </source>
</evidence>
<feature type="domain" description="BPL/LPL catalytic" evidence="2">
    <location>
        <begin position="249"/>
        <end position="391"/>
    </location>
</feature>
<proteinExistence type="predicted"/>
<keyword evidence="3" id="KW-0808">Transferase</keyword>
<evidence type="ECO:0000313" key="4">
    <source>
        <dbReference type="Proteomes" id="UP000554482"/>
    </source>
</evidence>
<reference evidence="3 4" key="1">
    <citation type="submission" date="2020-06" db="EMBL/GenBank/DDBJ databases">
        <title>Transcriptomic and genomic resources for Thalictrum thalictroides and T. hernandezii: Facilitating candidate gene discovery in an emerging model plant lineage.</title>
        <authorList>
            <person name="Arias T."/>
            <person name="Riano-Pachon D.M."/>
            <person name="Di Stilio V.S."/>
        </authorList>
    </citation>
    <scope>NUCLEOTIDE SEQUENCE [LARGE SCALE GENOMIC DNA]</scope>
    <source>
        <strain evidence="4">cv. WT478/WT964</strain>
        <tissue evidence="3">Leaves</tissue>
    </source>
</reference>
<organism evidence="3 4">
    <name type="scientific">Thalictrum thalictroides</name>
    <name type="common">Rue-anemone</name>
    <name type="synonym">Anemone thalictroides</name>
    <dbReference type="NCBI Taxonomy" id="46969"/>
    <lineage>
        <taxon>Eukaryota</taxon>
        <taxon>Viridiplantae</taxon>
        <taxon>Streptophyta</taxon>
        <taxon>Embryophyta</taxon>
        <taxon>Tracheophyta</taxon>
        <taxon>Spermatophyta</taxon>
        <taxon>Magnoliopsida</taxon>
        <taxon>Ranunculales</taxon>
        <taxon>Ranunculaceae</taxon>
        <taxon>Thalictroideae</taxon>
        <taxon>Thalictrum</taxon>
    </lineage>
</organism>
<gene>
    <name evidence="3" type="ORF">FRX31_021095</name>
</gene>
<dbReference type="PANTHER" id="PTHR48227">
    <property type="entry name" value="DNA TOPOISOMERASE 1-LIKE"/>
    <property type="match status" value="1"/>
</dbReference>
<feature type="compositionally biased region" description="Gly residues" evidence="1">
    <location>
        <begin position="162"/>
        <end position="172"/>
    </location>
</feature>
<feature type="region of interest" description="Disordered" evidence="1">
    <location>
        <begin position="117"/>
        <end position="210"/>
    </location>
</feature>
<dbReference type="InterPro" id="IPR045864">
    <property type="entry name" value="aa-tRNA-synth_II/BPL/LPL"/>
</dbReference>
<evidence type="ECO:0000259" key="2">
    <source>
        <dbReference type="PROSITE" id="PS51733"/>
    </source>
</evidence>
<dbReference type="Gene3D" id="3.30.930.10">
    <property type="entry name" value="Bira Bifunctional Protein, Domain 2"/>
    <property type="match status" value="1"/>
</dbReference>
<evidence type="ECO:0000256" key="1">
    <source>
        <dbReference type="SAM" id="MobiDB-lite"/>
    </source>
</evidence>
<name>A0A7J6VWV2_THATH</name>
<keyword evidence="4" id="KW-1185">Reference proteome</keyword>
<sequence length="391" mass="43144">MKTVSASVISSNPISLSKAASFLNDFVSAKENGASQAVSAFLKRTSTAFSELNQFHEQLETEISAKKEKRRHFEELANGKVMGIDEKVRKEAKMVGRDGKSHRVIVAKVKEEEETIVHGKSHDFGNAQSVNCIENGGSGKKKKKKEMSEVNVEVQEMEVREPGGGGSDLEGGSGKKKKKKREETSEVKEEEVREPEEVGKETNKKRKKRKKVEDEIGYTVGLSSLTSGQVTPQSSYKVAIGYSGLPWLYTVAEYMRYFMHFHCVMSYDTMCTSTKWNVFEAGSAGNRLSASAITTNFCHYQYGANPCPIISLRDIRLGARKYVDNLEMVMIELASLCGVGSCAWRAGRAGETGVWVEDSKIGAIVVRISSGIISHGLASDFFGDHFSWIGF</sequence>
<dbReference type="GO" id="GO:0016740">
    <property type="term" value="F:transferase activity"/>
    <property type="evidence" value="ECO:0007669"/>
    <property type="project" value="UniProtKB-KW"/>
</dbReference>
<dbReference type="InterPro" id="IPR004143">
    <property type="entry name" value="BPL_LPL_catalytic"/>
</dbReference>
<dbReference type="PROSITE" id="PS51733">
    <property type="entry name" value="BPL_LPL_CATALYTIC"/>
    <property type="match status" value="1"/>
</dbReference>
<accession>A0A7J6VWV2</accession>
<dbReference type="SUPFAM" id="SSF55681">
    <property type="entry name" value="Class II aaRS and biotin synthetases"/>
    <property type="match status" value="1"/>
</dbReference>
<comment type="caution">
    <text evidence="3">The sequence shown here is derived from an EMBL/GenBank/DDBJ whole genome shotgun (WGS) entry which is preliminary data.</text>
</comment>
<dbReference type="EMBL" id="JABWDY010025627">
    <property type="protein sequence ID" value="KAF5189321.1"/>
    <property type="molecule type" value="Genomic_DNA"/>
</dbReference>
<dbReference type="AlphaFoldDB" id="A0A7J6VWV2"/>
<dbReference type="PANTHER" id="PTHR48227:SF1">
    <property type="entry name" value="DNA LIGASE 1-LIKE"/>
    <property type="match status" value="1"/>
</dbReference>
<feature type="compositionally biased region" description="Basic and acidic residues" evidence="1">
    <location>
        <begin position="181"/>
        <end position="202"/>
    </location>
</feature>
<dbReference type="OrthoDB" id="696117at2759"/>
<dbReference type="Proteomes" id="UP000554482">
    <property type="component" value="Unassembled WGS sequence"/>
</dbReference>
<protein>
    <submittedName>
        <fullName evidence="3">Octanoyltransferase lip2 protein</fullName>
    </submittedName>
</protein>